<dbReference type="Proteomes" id="UP000007076">
    <property type="component" value="Chromosome"/>
</dbReference>
<feature type="compositionally biased region" description="Low complexity" evidence="1">
    <location>
        <begin position="15"/>
        <end position="26"/>
    </location>
</feature>
<organism evidence="2 3">
    <name type="scientific">Kitasatospora setae (strain ATCC 33774 / DSM 43861 / JCM 3304 / KCC A-0304 / NBRC 14216 / KM-6054)</name>
    <name type="common">Streptomyces setae</name>
    <dbReference type="NCBI Taxonomy" id="452652"/>
    <lineage>
        <taxon>Bacteria</taxon>
        <taxon>Bacillati</taxon>
        <taxon>Actinomycetota</taxon>
        <taxon>Actinomycetes</taxon>
        <taxon>Kitasatosporales</taxon>
        <taxon>Streptomycetaceae</taxon>
        <taxon>Kitasatospora</taxon>
    </lineage>
</organism>
<evidence type="ECO:0000313" key="3">
    <source>
        <dbReference type="Proteomes" id="UP000007076"/>
    </source>
</evidence>
<feature type="compositionally biased region" description="Low complexity" evidence="1">
    <location>
        <begin position="34"/>
        <end position="65"/>
    </location>
</feature>
<keyword evidence="3" id="KW-1185">Reference proteome</keyword>
<name>E4N6J4_KITSK</name>
<dbReference type="AlphaFoldDB" id="E4N6J4"/>
<dbReference type="PATRIC" id="fig|452652.3.peg.980"/>
<feature type="compositionally biased region" description="Basic and acidic residues" evidence="1">
    <location>
        <begin position="139"/>
        <end position="182"/>
    </location>
</feature>
<feature type="region of interest" description="Disordered" evidence="1">
    <location>
        <begin position="123"/>
        <end position="182"/>
    </location>
</feature>
<evidence type="ECO:0008006" key="4">
    <source>
        <dbReference type="Google" id="ProtNLM"/>
    </source>
</evidence>
<dbReference type="KEGG" id="ksk:KSE_09890"/>
<dbReference type="eggNOG" id="ENOG5030J7E">
    <property type="taxonomic scope" value="Bacteria"/>
</dbReference>
<evidence type="ECO:0000256" key="1">
    <source>
        <dbReference type="SAM" id="MobiDB-lite"/>
    </source>
</evidence>
<feature type="compositionally biased region" description="Low complexity" evidence="1">
    <location>
        <begin position="322"/>
        <end position="339"/>
    </location>
</feature>
<feature type="compositionally biased region" description="Low complexity" evidence="1">
    <location>
        <begin position="359"/>
        <end position="376"/>
    </location>
</feature>
<dbReference type="RefSeq" id="WP_014134144.1">
    <property type="nucleotide sequence ID" value="NC_016109.1"/>
</dbReference>
<accession>E4N6J4</accession>
<protein>
    <recommendedName>
        <fullName evidence="4">DUF4352 domain-containing protein</fullName>
    </recommendedName>
</protein>
<feature type="region of interest" description="Disordered" evidence="1">
    <location>
        <begin position="1"/>
        <end position="65"/>
    </location>
</feature>
<proteinExistence type="predicted"/>
<dbReference type="EMBL" id="AP010968">
    <property type="protein sequence ID" value="BAJ26825.1"/>
    <property type="molecule type" value="Genomic_DNA"/>
</dbReference>
<evidence type="ECO:0000313" key="2">
    <source>
        <dbReference type="EMBL" id="BAJ26825.1"/>
    </source>
</evidence>
<dbReference type="HOGENOM" id="CLU_870909_0_0_11"/>
<reference evidence="2 3" key="1">
    <citation type="journal article" date="2010" name="DNA Res.">
        <title>Genome sequence of Kitasatospora setae NBRC 14216T: an evolutionary snapshot of the family Streptomycetaceae.</title>
        <authorList>
            <person name="Ichikawa N."/>
            <person name="Oguchi A."/>
            <person name="Ikeda H."/>
            <person name="Ishikawa J."/>
            <person name="Kitani S."/>
            <person name="Watanabe Y."/>
            <person name="Nakamura S."/>
            <person name="Katano Y."/>
            <person name="Kishi E."/>
            <person name="Sasagawa M."/>
            <person name="Ankai A."/>
            <person name="Fukui S."/>
            <person name="Hashimoto Y."/>
            <person name="Kamata S."/>
            <person name="Otoguro M."/>
            <person name="Tanikawa S."/>
            <person name="Nihira T."/>
            <person name="Horinouchi S."/>
            <person name="Ohnishi Y."/>
            <person name="Hayakawa M."/>
            <person name="Kuzuyama T."/>
            <person name="Arisawa A."/>
            <person name="Nomoto F."/>
            <person name="Miura H."/>
            <person name="Takahashi Y."/>
            <person name="Fujita N."/>
        </authorList>
    </citation>
    <scope>NUCLEOTIDE SEQUENCE [LARGE SCALE GENOMIC DNA]</scope>
    <source>
        <strain evidence="3">ATCC 33774 / DSM 43861 / JCM 3304 / KCC A-0304 / NBRC 14216 / KM-6054</strain>
    </source>
</reference>
<feature type="region of interest" description="Disordered" evidence="1">
    <location>
        <begin position="322"/>
        <end position="388"/>
    </location>
</feature>
<dbReference type="PANTHER" id="PTHR33472">
    <property type="entry name" value="OS01G0106600 PROTEIN"/>
    <property type="match status" value="1"/>
</dbReference>
<gene>
    <name evidence="2" type="ordered locus">KSE_09890</name>
</gene>
<sequence length="388" mass="39572">MIRPDPYEDSQPADPQLAGPELAAPEPADPWAPPAASHVPAAPHAPAASAAPASAANPWAVPGNPWAPPAAAQPWAGAAAAPARPGLLARTPLLLPGLAVGASLLVLAGYAIGTTDHAAARGEEAAGRTLVDGSPRADPPADPRADAQAKQREAERDASKALREADQAAREAERAAQAADERARDMRFGGTYTFEDGLKVTMAPLVEFTPQADDLRNNPADATYVHVKIIVENTGPADISMSGSGSVSAKDSTGALLFISSYRAGNLVFPPKTLAPGEQATVLGSYAVPKGRGDAVVFSYPHGGGDSYNLITHYREATWTGAVHGGPPAARGPGPAARPDGVQPRASSPRPAACWTPLESETPSAAPARASETSAAVPASTGEPSQVR</sequence>
<dbReference type="PANTHER" id="PTHR33472:SF28">
    <property type="entry name" value="BROMO AND FHA DOMAIN-CONTAINING PROTEIN DDB_G0267958"/>
    <property type="match status" value="1"/>
</dbReference>